<organism evidence="3 4">
    <name type="scientific">Thermoclostridium caenicola</name>
    <dbReference type="NCBI Taxonomy" id="659425"/>
    <lineage>
        <taxon>Bacteria</taxon>
        <taxon>Bacillati</taxon>
        <taxon>Bacillota</taxon>
        <taxon>Clostridia</taxon>
        <taxon>Eubacteriales</taxon>
        <taxon>Oscillospiraceae</taxon>
        <taxon>Thermoclostridium</taxon>
    </lineage>
</organism>
<dbReference type="AlphaFoldDB" id="A0A1M6EFS0"/>
<keyword evidence="4" id="KW-1185">Reference proteome</keyword>
<keyword evidence="1 3" id="KW-0808">Transferase</keyword>
<accession>A0A1M6EFS0</accession>
<dbReference type="Pfam" id="PF20085">
    <property type="entry name" value="TGL"/>
    <property type="match status" value="1"/>
</dbReference>
<dbReference type="GO" id="GO:0030435">
    <property type="term" value="P:sporulation resulting in formation of a cellular spore"/>
    <property type="evidence" value="ECO:0007669"/>
    <property type="project" value="UniProtKB-KW"/>
</dbReference>
<evidence type="ECO:0000256" key="2">
    <source>
        <dbReference type="ARBA" id="ARBA00022969"/>
    </source>
</evidence>
<gene>
    <name evidence="3" type="ORF">SAMN05444373_10128</name>
</gene>
<reference evidence="3 4" key="1">
    <citation type="submission" date="2016-11" db="EMBL/GenBank/DDBJ databases">
        <authorList>
            <person name="Varghese N."/>
            <person name="Submissions S."/>
        </authorList>
    </citation>
    <scope>NUCLEOTIDE SEQUENCE [LARGE SCALE GENOMIC DNA]</scope>
    <source>
        <strain evidence="3 4">DSM 19027</strain>
    </source>
</reference>
<evidence type="ECO:0000256" key="1">
    <source>
        <dbReference type="ARBA" id="ARBA00022679"/>
    </source>
</evidence>
<sequence length="254" mass="29502">MIRIGGVRIPDTSDIGRYRPGGVKQQVLDTLFNSRHTYDYSSVKELEFELELREKIVRAAERLNATRFGFEVFKESRCNPDYWTRTNEGGFLVRSDVSPYAAIRDFYTNSHLYGTECSTAIVIVFYLALTEVLPERLFNRLFSDIYLMNWKYLDKDLGMRSFESLPDYLPGDCRYVKNPDVNPETMEWQGENTIQLLNGYHWGHGIGIRTIPAIISILNRHRKPGATRSAYLMDLAIRPGYKSLYRALQQFQGR</sequence>
<keyword evidence="2" id="KW-0749">Sporulation</keyword>
<proteinExistence type="inferred from homology"/>
<evidence type="ECO:0000313" key="4">
    <source>
        <dbReference type="Proteomes" id="UP000324781"/>
    </source>
</evidence>
<dbReference type="RefSeq" id="WP_149678276.1">
    <property type="nucleotide sequence ID" value="NZ_DAONMB010000111.1"/>
</dbReference>
<dbReference type="InterPro" id="IPR020916">
    <property type="entry name" value="Gln_gamma-glutamylTfrase_bac"/>
</dbReference>
<name>A0A1M6EFS0_9FIRM</name>
<dbReference type="Proteomes" id="UP000324781">
    <property type="component" value="Unassembled WGS sequence"/>
</dbReference>
<dbReference type="OrthoDB" id="1845399at2"/>
<dbReference type="NCBIfam" id="NF002869">
    <property type="entry name" value="PRK03187.1"/>
    <property type="match status" value="1"/>
</dbReference>
<protein>
    <submittedName>
        <fullName evidence="3">Protein-glutamine gamma-glutamyltransferase</fullName>
    </submittedName>
</protein>
<dbReference type="HAMAP" id="MF_00727">
    <property type="entry name" value="Tgl"/>
    <property type="match status" value="1"/>
</dbReference>
<evidence type="ECO:0000313" key="3">
    <source>
        <dbReference type="EMBL" id="SHI84273.1"/>
    </source>
</evidence>
<dbReference type="GO" id="GO:0003810">
    <property type="term" value="F:protein-glutamine gamma-glutamyltransferase activity"/>
    <property type="evidence" value="ECO:0007669"/>
    <property type="project" value="InterPro"/>
</dbReference>
<dbReference type="EMBL" id="FQZP01000012">
    <property type="protein sequence ID" value="SHI84273.1"/>
    <property type="molecule type" value="Genomic_DNA"/>
</dbReference>